<dbReference type="GO" id="GO:0000155">
    <property type="term" value="F:phosphorelay sensor kinase activity"/>
    <property type="evidence" value="ECO:0007669"/>
    <property type="project" value="InterPro"/>
</dbReference>
<comment type="catalytic activity">
    <reaction evidence="1">
        <text>ATP + protein L-histidine = ADP + protein N-phospho-L-histidine.</text>
        <dbReference type="EC" id="2.7.13.3"/>
    </reaction>
</comment>
<dbReference type="PROSITE" id="PS50110">
    <property type="entry name" value="RESPONSE_REGULATORY"/>
    <property type="match status" value="1"/>
</dbReference>
<evidence type="ECO:0000256" key="10">
    <source>
        <dbReference type="SAM" id="MobiDB-lite"/>
    </source>
</evidence>
<dbReference type="GO" id="GO:0006355">
    <property type="term" value="P:regulation of DNA-templated transcription"/>
    <property type="evidence" value="ECO:0007669"/>
    <property type="project" value="InterPro"/>
</dbReference>
<evidence type="ECO:0000256" key="3">
    <source>
        <dbReference type="ARBA" id="ARBA00018672"/>
    </source>
</evidence>
<dbReference type="Gene3D" id="6.10.250.690">
    <property type="match status" value="1"/>
</dbReference>
<proteinExistence type="predicted"/>
<dbReference type="Gene3D" id="1.10.287.130">
    <property type="match status" value="1"/>
</dbReference>
<protein>
    <recommendedName>
        <fullName evidence="3">Stage 0 sporulation protein A homolog</fullName>
        <ecNumber evidence="2">2.7.13.3</ecNumber>
    </recommendedName>
</protein>
<dbReference type="InterPro" id="IPR005467">
    <property type="entry name" value="His_kinase_dom"/>
</dbReference>
<comment type="caution">
    <text evidence="14">The sequence shown here is derived from an EMBL/GenBank/DDBJ whole genome shotgun (WGS) entry which is preliminary data.</text>
</comment>
<dbReference type="PANTHER" id="PTHR43547">
    <property type="entry name" value="TWO-COMPONENT HISTIDINE KINASE"/>
    <property type="match status" value="1"/>
</dbReference>
<dbReference type="SMART" id="SM00388">
    <property type="entry name" value="HisKA"/>
    <property type="match status" value="1"/>
</dbReference>
<dbReference type="EMBL" id="FQVY01000003">
    <property type="protein sequence ID" value="SHG32619.1"/>
    <property type="molecule type" value="Genomic_DNA"/>
</dbReference>
<keyword evidence="4 9" id="KW-0597">Phosphoprotein</keyword>
<organism evidence="14 15">
    <name type="scientific">Bittarella massiliensis</name>
    <name type="common">ex Durand et al. 2017</name>
    <dbReference type="NCBI Taxonomy" id="1720313"/>
    <lineage>
        <taxon>Bacteria</taxon>
        <taxon>Bacillati</taxon>
        <taxon>Bacillota</taxon>
        <taxon>Clostridia</taxon>
        <taxon>Eubacteriales</taxon>
        <taxon>Oscillospiraceae</taxon>
        <taxon>Bittarella (ex Durand et al. 2017)</taxon>
    </lineage>
</organism>
<dbReference type="SMART" id="SM00448">
    <property type="entry name" value="REC"/>
    <property type="match status" value="1"/>
</dbReference>
<comment type="function">
    <text evidence="8">May play the central regulatory role in sporulation. It may be an element of the effector pathway responsible for the activation of sporulation genes in response to nutritional stress. Spo0A may act in concert with spo0H (a sigma factor) to control the expression of some genes that are critical to the sporulation process.</text>
</comment>
<dbReference type="InterPro" id="IPR003594">
    <property type="entry name" value="HATPase_dom"/>
</dbReference>
<evidence type="ECO:0000256" key="2">
    <source>
        <dbReference type="ARBA" id="ARBA00012438"/>
    </source>
</evidence>
<dbReference type="Gene3D" id="3.30.565.10">
    <property type="entry name" value="Histidine kinase-like ATPase, C-terminal domain"/>
    <property type="match status" value="1"/>
</dbReference>
<feature type="transmembrane region" description="Helical" evidence="11">
    <location>
        <begin position="250"/>
        <end position="269"/>
    </location>
</feature>
<evidence type="ECO:0000256" key="5">
    <source>
        <dbReference type="ARBA" id="ARBA00022777"/>
    </source>
</evidence>
<gene>
    <name evidence="14" type="ORF">SAMN05444424_2118</name>
</gene>
<dbReference type="EC" id="2.7.13.3" evidence="2"/>
<dbReference type="Gene3D" id="3.40.50.2300">
    <property type="match status" value="1"/>
</dbReference>
<evidence type="ECO:0000313" key="14">
    <source>
        <dbReference type="EMBL" id="SHG32619.1"/>
    </source>
</evidence>
<keyword evidence="11" id="KW-0812">Transmembrane</keyword>
<keyword evidence="11" id="KW-0472">Membrane</keyword>
<dbReference type="SUPFAM" id="SSF46894">
    <property type="entry name" value="C-terminal effector domain of the bipartite response regulators"/>
    <property type="match status" value="1"/>
</dbReference>
<evidence type="ECO:0000259" key="13">
    <source>
        <dbReference type="PROSITE" id="PS50110"/>
    </source>
</evidence>
<evidence type="ECO:0000256" key="6">
    <source>
        <dbReference type="ARBA" id="ARBA00023012"/>
    </source>
</evidence>
<keyword evidence="5" id="KW-0418">Kinase</keyword>
<accession>A0AAQ1RWI8</accession>
<dbReference type="GO" id="GO:0003677">
    <property type="term" value="F:DNA binding"/>
    <property type="evidence" value="ECO:0007669"/>
    <property type="project" value="UniProtKB-KW"/>
</dbReference>
<dbReference type="InterPro" id="IPR011006">
    <property type="entry name" value="CheY-like_superfamily"/>
</dbReference>
<reference evidence="15" key="1">
    <citation type="submission" date="2016-11" db="EMBL/GenBank/DDBJ databases">
        <authorList>
            <person name="Jaros S."/>
            <person name="Januszkiewicz K."/>
            <person name="Wedrychowicz H."/>
        </authorList>
    </citation>
    <scope>NUCLEOTIDE SEQUENCE [LARGE SCALE GENOMIC DNA]</scope>
    <source>
        <strain evidence="15">DSM 4029</strain>
    </source>
</reference>
<evidence type="ECO:0000313" key="15">
    <source>
        <dbReference type="Proteomes" id="UP000184089"/>
    </source>
</evidence>
<feature type="modified residue" description="4-aspartylphosphate" evidence="9">
    <location>
        <position position="51"/>
    </location>
</feature>
<dbReference type="AlphaFoldDB" id="A0AAQ1RWI8"/>
<dbReference type="PRINTS" id="PR00344">
    <property type="entry name" value="BCTRLSENSOR"/>
</dbReference>
<dbReference type="InterPro" id="IPR036890">
    <property type="entry name" value="HATPase_C_sf"/>
</dbReference>
<dbReference type="PANTHER" id="PTHR43547:SF2">
    <property type="entry name" value="HYBRID SIGNAL TRANSDUCTION HISTIDINE KINASE C"/>
    <property type="match status" value="1"/>
</dbReference>
<keyword evidence="6" id="KW-0902">Two-component regulatory system</keyword>
<dbReference type="InterPro" id="IPR003661">
    <property type="entry name" value="HisK_dim/P_dom"/>
</dbReference>
<evidence type="ECO:0000256" key="1">
    <source>
        <dbReference type="ARBA" id="ARBA00000085"/>
    </source>
</evidence>
<dbReference type="PROSITE" id="PS50109">
    <property type="entry name" value="HIS_KIN"/>
    <property type="match status" value="1"/>
</dbReference>
<dbReference type="InterPro" id="IPR016032">
    <property type="entry name" value="Sig_transdc_resp-reg_C-effctor"/>
</dbReference>
<feature type="region of interest" description="Disordered" evidence="10">
    <location>
        <begin position="190"/>
        <end position="217"/>
    </location>
</feature>
<dbReference type="InterPro" id="IPR036388">
    <property type="entry name" value="WH-like_DNA-bd_sf"/>
</dbReference>
<keyword evidence="11" id="KW-1133">Transmembrane helix</keyword>
<dbReference type="CDD" id="cd00082">
    <property type="entry name" value="HisKA"/>
    <property type="match status" value="1"/>
</dbReference>
<dbReference type="SMART" id="SM00387">
    <property type="entry name" value="HATPase_c"/>
    <property type="match status" value="1"/>
</dbReference>
<feature type="domain" description="Histidine kinase" evidence="12">
    <location>
        <begin position="338"/>
        <end position="551"/>
    </location>
</feature>
<evidence type="ECO:0000256" key="7">
    <source>
        <dbReference type="ARBA" id="ARBA00023125"/>
    </source>
</evidence>
<dbReference type="SUPFAM" id="SSF47384">
    <property type="entry name" value="Homodimeric domain of signal transducing histidine kinase"/>
    <property type="match status" value="1"/>
</dbReference>
<evidence type="ECO:0000259" key="12">
    <source>
        <dbReference type="PROSITE" id="PS50109"/>
    </source>
</evidence>
<dbReference type="Gene3D" id="1.10.10.10">
    <property type="entry name" value="Winged helix-like DNA-binding domain superfamily/Winged helix DNA-binding domain"/>
    <property type="match status" value="1"/>
</dbReference>
<dbReference type="Pfam" id="PF02518">
    <property type="entry name" value="HATPase_c"/>
    <property type="match status" value="1"/>
</dbReference>
<dbReference type="InterPro" id="IPR036097">
    <property type="entry name" value="HisK_dim/P_sf"/>
</dbReference>
<feature type="domain" description="Response regulatory" evidence="13">
    <location>
        <begin position="2"/>
        <end position="115"/>
    </location>
</feature>
<evidence type="ECO:0000256" key="4">
    <source>
        <dbReference type="ARBA" id="ARBA00022553"/>
    </source>
</evidence>
<keyword evidence="7 14" id="KW-0238">DNA-binding</keyword>
<evidence type="ECO:0000256" key="9">
    <source>
        <dbReference type="PROSITE-ProRule" id="PRU00169"/>
    </source>
</evidence>
<name>A0AAQ1RWI8_9FIRM</name>
<sequence length="552" mass="60173">MRILLVEDDRTIAAGLCYSLQAEGYQVEHCTTCADALRGVEAGGWDLLLLDLTLPDGSGYDICRRAKALGDTPVVFLTACDEEVSAVMGLDMGADDYVTKPFRLRELLSRIKSVLRRSGRGGGETSLAFGALTICPQRAQVRFAGRELALTALEYRLLLTFAAHPGPTVGGDLGRGGQLCQRQHPHRLHQAAAGKAGRRRGRGADLHRPRPGLPNGGGVMLRGQEGKLAAVHFVALSAAGTALCFAVAPAAGWICLSLCALLGGLFAAFTRRRYREIRRLSQYLASVYSGGKPLDIRDNREGELSILKNDLYKITCVLTRQAEQLHRDKDYLAEAMQNISHQLKTPLTSLFVMTELLRSPDLPEDRREEFWQSTSQSLERIQWLVGTLLKFSRLDAEAVAFAREELSLADLLARAAAPLRPLLEGRRLSLSIDCPPALTWRGDGEWTAEALGNLLKNCAEHTPPGGDIRVRCSENPLHTEIAICDSGEGIDPGDLPHLFERFYKGKNAASDGVGIGLAMAKTILQSQNADVSARNRPEGGAEFSVKLYKQIV</sequence>
<dbReference type="Proteomes" id="UP000184089">
    <property type="component" value="Unassembled WGS sequence"/>
</dbReference>
<keyword evidence="5" id="KW-0808">Transferase</keyword>
<dbReference type="Pfam" id="PF00512">
    <property type="entry name" value="HisKA"/>
    <property type="match status" value="1"/>
</dbReference>
<dbReference type="InterPro" id="IPR004358">
    <property type="entry name" value="Sig_transdc_His_kin-like_C"/>
</dbReference>
<dbReference type="SUPFAM" id="SSF52172">
    <property type="entry name" value="CheY-like"/>
    <property type="match status" value="1"/>
</dbReference>
<evidence type="ECO:0000256" key="8">
    <source>
        <dbReference type="ARBA" id="ARBA00024867"/>
    </source>
</evidence>
<evidence type="ECO:0000256" key="11">
    <source>
        <dbReference type="SAM" id="Phobius"/>
    </source>
</evidence>
<dbReference type="InterPro" id="IPR001789">
    <property type="entry name" value="Sig_transdc_resp-reg_receiver"/>
</dbReference>
<dbReference type="SUPFAM" id="SSF55874">
    <property type="entry name" value="ATPase domain of HSP90 chaperone/DNA topoisomerase II/histidine kinase"/>
    <property type="match status" value="1"/>
</dbReference>
<dbReference type="Pfam" id="PF00072">
    <property type="entry name" value="Response_reg"/>
    <property type="match status" value="1"/>
</dbReference>